<dbReference type="InterPro" id="IPR010045">
    <property type="entry name" value="DeoB"/>
</dbReference>
<dbReference type="AlphaFoldDB" id="A0A809R720"/>
<dbReference type="EMBL" id="AP021858">
    <property type="protein sequence ID" value="BBO23340.1"/>
    <property type="molecule type" value="Genomic_DNA"/>
</dbReference>
<keyword evidence="2" id="KW-0479">Metal-binding</keyword>
<dbReference type="InterPro" id="IPR024052">
    <property type="entry name" value="Phosphopentomutase_DeoB_cap_sf"/>
</dbReference>
<dbReference type="PANTHER" id="PTHR21110">
    <property type="entry name" value="PHOSPHOPENTOMUTASE"/>
    <property type="match status" value="1"/>
</dbReference>
<dbReference type="PIRSF" id="PIRSF001491">
    <property type="entry name" value="Ppentomutase"/>
    <property type="match status" value="1"/>
</dbReference>
<evidence type="ECO:0000256" key="2">
    <source>
        <dbReference type="ARBA" id="ARBA00022723"/>
    </source>
</evidence>
<proteinExistence type="inferred from homology"/>
<protein>
    <submittedName>
        <fullName evidence="5">Phosphopentomutase</fullName>
    </submittedName>
</protein>
<dbReference type="KEGG" id="npy:NPRO_09350"/>
<reference evidence="5" key="1">
    <citation type="journal article" name="DNA Res.">
        <title>The physiological potential of anammox bacteria as revealed by their core genome structure.</title>
        <authorList>
            <person name="Okubo T."/>
            <person name="Toyoda A."/>
            <person name="Fukuhara K."/>
            <person name="Uchiyama I."/>
            <person name="Harigaya Y."/>
            <person name="Kuroiwa M."/>
            <person name="Suzuki T."/>
            <person name="Murakami Y."/>
            <person name="Suwa Y."/>
            <person name="Takami H."/>
        </authorList>
    </citation>
    <scope>NUCLEOTIDE SEQUENCE</scope>
    <source>
        <strain evidence="5">317325-2</strain>
    </source>
</reference>
<dbReference type="InterPro" id="IPR006124">
    <property type="entry name" value="Metalloenzyme"/>
</dbReference>
<name>A0A809R720_9BACT</name>
<comment type="similarity">
    <text evidence="1">Belongs to the phosphopentomutase family.</text>
</comment>
<evidence type="ECO:0000259" key="4">
    <source>
        <dbReference type="Pfam" id="PF01676"/>
    </source>
</evidence>
<dbReference type="GO" id="GO:0005829">
    <property type="term" value="C:cytosol"/>
    <property type="evidence" value="ECO:0007669"/>
    <property type="project" value="TreeGrafter"/>
</dbReference>
<dbReference type="SUPFAM" id="SSF53649">
    <property type="entry name" value="Alkaline phosphatase-like"/>
    <property type="match status" value="1"/>
</dbReference>
<dbReference type="Gene3D" id="3.30.70.1250">
    <property type="entry name" value="Phosphopentomutase"/>
    <property type="match status" value="1"/>
</dbReference>
<dbReference type="PANTHER" id="PTHR21110:SF0">
    <property type="entry name" value="PHOSPHOPENTOMUTASE"/>
    <property type="match status" value="1"/>
</dbReference>
<sequence>MKRAIVVVLDGCGAGVAPDAKEFGDPGEPSTLLHTFEAVGGFQTPALASCGFLAAAGIASPDPGAGLRQGWGVEYGRLQPLSKGGKDSVVGHWEMMGIVLPHPFPTYPNGFPISLIKAFERRIETQTLGNRPASGTKIIDDLGSTHMDTGFPIVYTSADSVFQIACHEAVVPVERLYEYCHAARELCVEPNNVQRVIARPFVGDPEAGFQRTERRKDFPVPPPENLVDLLGDVYGIGVVPELFTGRGFRAVERTQSNHEHRRALFEALRTDARFLFANFEDFDMLYGHRNDPVGFARCLEEFDCDVLAPLLEELAPDDLLILTADHGNDPTDESTDHTREYVPGCFVSKGRSSHDYGDLPGFSEVGRRVAEWLGVELQTAG</sequence>
<accession>A0A809R720</accession>
<dbReference type="CDD" id="cd16009">
    <property type="entry name" value="PPM"/>
    <property type="match status" value="1"/>
</dbReference>
<gene>
    <name evidence="5" type="ORF">NPRO_09350</name>
</gene>
<dbReference type="Gene3D" id="3.40.720.10">
    <property type="entry name" value="Alkaline Phosphatase, subunit A"/>
    <property type="match status" value="1"/>
</dbReference>
<dbReference type="InterPro" id="IPR017850">
    <property type="entry name" value="Alkaline_phosphatase_core_sf"/>
</dbReference>
<organism evidence="5 6">
    <name type="scientific">Candidatus Nitrosymbiomonas proteolyticus</name>
    <dbReference type="NCBI Taxonomy" id="2608984"/>
    <lineage>
        <taxon>Bacteria</taxon>
        <taxon>Bacillati</taxon>
        <taxon>Armatimonadota</taxon>
        <taxon>Armatimonadota incertae sedis</taxon>
        <taxon>Candidatus Nitrosymbiomonas</taxon>
    </lineage>
</organism>
<evidence type="ECO:0000313" key="5">
    <source>
        <dbReference type="EMBL" id="BBO23340.1"/>
    </source>
</evidence>
<dbReference type="GO" id="GO:0008973">
    <property type="term" value="F:phosphopentomutase activity"/>
    <property type="evidence" value="ECO:0007669"/>
    <property type="project" value="InterPro"/>
</dbReference>
<evidence type="ECO:0000256" key="1">
    <source>
        <dbReference type="ARBA" id="ARBA00010373"/>
    </source>
</evidence>
<dbReference type="SUPFAM" id="SSF143856">
    <property type="entry name" value="DeoB insert domain-like"/>
    <property type="match status" value="1"/>
</dbReference>
<keyword evidence="3" id="KW-0464">Manganese</keyword>
<dbReference type="GO" id="GO:0043094">
    <property type="term" value="P:metabolic compound salvage"/>
    <property type="evidence" value="ECO:0007669"/>
    <property type="project" value="InterPro"/>
</dbReference>
<dbReference type="Pfam" id="PF01676">
    <property type="entry name" value="Metalloenzyme"/>
    <property type="match status" value="1"/>
</dbReference>
<evidence type="ECO:0000256" key="3">
    <source>
        <dbReference type="ARBA" id="ARBA00023211"/>
    </source>
</evidence>
<feature type="domain" description="Metalloenzyme" evidence="4">
    <location>
        <begin position="251"/>
        <end position="375"/>
    </location>
</feature>
<dbReference type="GO" id="GO:0009117">
    <property type="term" value="P:nucleotide metabolic process"/>
    <property type="evidence" value="ECO:0007669"/>
    <property type="project" value="InterPro"/>
</dbReference>
<dbReference type="GO" id="GO:0000287">
    <property type="term" value="F:magnesium ion binding"/>
    <property type="evidence" value="ECO:0007669"/>
    <property type="project" value="InterPro"/>
</dbReference>
<evidence type="ECO:0000313" key="6">
    <source>
        <dbReference type="Proteomes" id="UP000662873"/>
    </source>
</evidence>
<dbReference type="NCBIfam" id="NF003766">
    <property type="entry name" value="PRK05362.1"/>
    <property type="match status" value="1"/>
</dbReference>
<dbReference type="Proteomes" id="UP000662873">
    <property type="component" value="Chromosome"/>
</dbReference>